<evidence type="ECO:0000256" key="2">
    <source>
        <dbReference type="ARBA" id="ARBA00023002"/>
    </source>
</evidence>
<dbReference type="Proteomes" id="UP001222932">
    <property type="component" value="Unassembled WGS sequence"/>
</dbReference>
<dbReference type="GO" id="GO:0008670">
    <property type="term" value="F:2,4-dienoyl-CoA reductase (NADPH) activity"/>
    <property type="evidence" value="ECO:0007669"/>
    <property type="project" value="TreeGrafter"/>
</dbReference>
<sequence>MKIEGKAFIITGGAGSIGGTAARMIIERGGIAVLFDVLSPEAGTVKAKEWHADRCHYFQVDIADMDSLESACAEALKVIPKGSLAGGVHCAAIAPGRKWTNKLAESVPTFAKVLNVNVYGTFAVDSAIADAINSQYPDVQAETFFPRVTEERGIIINIASVVARPVPARCLTYGATKTAVLGISSGMADFLGPFGIRVCTVSPAVVGSALMGADRIPYFLSELDASAIFPRRVTDPTEIGHGIVYLIENGMMNDFELRIDGGWRGCSNWAGGDPRQNAISLE</sequence>
<dbReference type="InterPro" id="IPR036291">
    <property type="entry name" value="NAD(P)-bd_dom_sf"/>
</dbReference>
<gene>
    <name evidence="3" type="ORF">CspeluHIS016_0505270</name>
</gene>
<dbReference type="InterPro" id="IPR020904">
    <property type="entry name" value="Sc_DH/Rdtase_CS"/>
</dbReference>
<evidence type="ECO:0000313" key="4">
    <source>
        <dbReference type="Proteomes" id="UP001222932"/>
    </source>
</evidence>
<evidence type="ECO:0008006" key="5">
    <source>
        <dbReference type="Google" id="ProtNLM"/>
    </source>
</evidence>
<dbReference type="PANTHER" id="PTHR43658:SF8">
    <property type="entry name" value="17-BETA-HYDROXYSTEROID DEHYDROGENASE 14-RELATED"/>
    <property type="match status" value="1"/>
</dbReference>
<comment type="caution">
    <text evidence="3">The sequence shown here is derived from an EMBL/GenBank/DDBJ whole genome shotgun (WGS) entry which is preliminary data.</text>
</comment>
<dbReference type="GO" id="GO:0005739">
    <property type="term" value="C:mitochondrion"/>
    <property type="evidence" value="ECO:0007669"/>
    <property type="project" value="TreeGrafter"/>
</dbReference>
<dbReference type="PRINTS" id="PR00081">
    <property type="entry name" value="GDHRDH"/>
</dbReference>
<organism evidence="3 4">
    <name type="scientific">Cutaneotrichosporon spelunceum</name>
    <dbReference type="NCBI Taxonomy" id="1672016"/>
    <lineage>
        <taxon>Eukaryota</taxon>
        <taxon>Fungi</taxon>
        <taxon>Dikarya</taxon>
        <taxon>Basidiomycota</taxon>
        <taxon>Agaricomycotina</taxon>
        <taxon>Tremellomycetes</taxon>
        <taxon>Trichosporonales</taxon>
        <taxon>Trichosporonaceae</taxon>
        <taxon>Cutaneotrichosporon</taxon>
    </lineage>
</organism>
<reference evidence="3" key="1">
    <citation type="journal article" date="2023" name="BMC Genomics">
        <title>Chromosome-level genome assemblies of Cutaneotrichosporon spp. (Trichosporonales, Basidiomycota) reveal imbalanced evolution between nucleotide sequences and chromosome synteny.</title>
        <authorList>
            <person name="Kobayashi Y."/>
            <person name="Kayamori A."/>
            <person name="Aoki K."/>
            <person name="Shiwa Y."/>
            <person name="Matsutani M."/>
            <person name="Fujita N."/>
            <person name="Sugita T."/>
            <person name="Iwasaki W."/>
            <person name="Tanaka N."/>
            <person name="Takashima M."/>
        </authorList>
    </citation>
    <scope>NUCLEOTIDE SEQUENCE</scope>
    <source>
        <strain evidence="3">HIS016</strain>
    </source>
</reference>
<evidence type="ECO:0000313" key="3">
    <source>
        <dbReference type="EMBL" id="GMK58495.1"/>
    </source>
</evidence>
<dbReference type="PANTHER" id="PTHR43658">
    <property type="entry name" value="SHORT-CHAIN DEHYDROGENASE/REDUCTASE"/>
    <property type="match status" value="1"/>
</dbReference>
<dbReference type="Gene3D" id="3.40.50.720">
    <property type="entry name" value="NAD(P)-binding Rossmann-like Domain"/>
    <property type="match status" value="1"/>
</dbReference>
<keyword evidence="4" id="KW-1185">Reference proteome</keyword>
<accession>A0AAD3TXW8</accession>
<keyword evidence="2" id="KW-0560">Oxidoreductase</keyword>
<reference evidence="3" key="2">
    <citation type="submission" date="2023-06" db="EMBL/GenBank/DDBJ databases">
        <authorList>
            <person name="Kobayashi Y."/>
            <person name="Kayamori A."/>
            <person name="Aoki K."/>
            <person name="Shiwa Y."/>
            <person name="Fujita N."/>
            <person name="Sugita T."/>
            <person name="Iwasaki W."/>
            <person name="Tanaka N."/>
            <person name="Takashima M."/>
        </authorList>
    </citation>
    <scope>NUCLEOTIDE SEQUENCE</scope>
    <source>
        <strain evidence="3">HIS016</strain>
    </source>
</reference>
<dbReference type="EMBL" id="BTCM01000005">
    <property type="protein sequence ID" value="GMK58495.1"/>
    <property type="molecule type" value="Genomic_DNA"/>
</dbReference>
<keyword evidence="1" id="KW-0521">NADP</keyword>
<name>A0AAD3TXW8_9TREE</name>
<proteinExistence type="predicted"/>
<dbReference type="Pfam" id="PF13561">
    <property type="entry name" value="adh_short_C2"/>
    <property type="match status" value="1"/>
</dbReference>
<dbReference type="PROSITE" id="PS00061">
    <property type="entry name" value="ADH_SHORT"/>
    <property type="match status" value="1"/>
</dbReference>
<dbReference type="SUPFAM" id="SSF51735">
    <property type="entry name" value="NAD(P)-binding Rossmann-fold domains"/>
    <property type="match status" value="1"/>
</dbReference>
<dbReference type="InterPro" id="IPR002347">
    <property type="entry name" value="SDR_fam"/>
</dbReference>
<dbReference type="GO" id="GO:0006635">
    <property type="term" value="P:fatty acid beta-oxidation"/>
    <property type="evidence" value="ECO:0007669"/>
    <property type="project" value="TreeGrafter"/>
</dbReference>
<protein>
    <recommendedName>
        <fullName evidence="5">3-hydroxyacyl-CoA dehydrogenase</fullName>
    </recommendedName>
</protein>
<evidence type="ECO:0000256" key="1">
    <source>
        <dbReference type="ARBA" id="ARBA00022857"/>
    </source>
</evidence>
<dbReference type="AlphaFoldDB" id="A0AAD3TXW8"/>